<gene>
    <name evidence="1" type="ORF">ACFOW8_08300</name>
</gene>
<evidence type="ECO:0000313" key="2">
    <source>
        <dbReference type="Proteomes" id="UP001595767"/>
    </source>
</evidence>
<evidence type="ECO:0000313" key="1">
    <source>
        <dbReference type="EMBL" id="MFC4124924.1"/>
    </source>
</evidence>
<sequence length="87" mass="9702">MTEPDTTDVYEICWIRGEGIQGAFTIEASQVDYPDDPELPAYRFHAHVDGALKTVLHIDARRVAYVRLATNTTPPTPSRASEVRTSI</sequence>
<organism evidence="1 2">
    <name type="scientific">Nocardia rhizosphaerae</name>
    <dbReference type="NCBI Taxonomy" id="1691571"/>
    <lineage>
        <taxon>Bacteria</taxon>
        <taxon>Bacillati</taxon>
        <taxon>Actinomycetota</taxon>
        <taxon>Actinomycetes</taxon>
        <taxon>Mycobacteriales</taxon>
        <taxon>Nocardiaceae</taxon>
        <taxon>Nocardia</taxon>
    </lineage>
</organism>
<comment type="caution">
    <text evidence="1">The sequence shown here is derived from an EMBL/GenBank/DDBJ whole genome shotgun (WGS) entry which is preliminary data.</text>
</comment>
<dbReference type="RefSeq" id="WP_378547810.1">
    <property type="nucleotide sequence ID" value="NZ_JBHSBA010000003.1"/>
</dbReference>
<keyword evidence="2" id="KW-1185">Reference proteome</keyword>
<protein>
    <submittedName>
        <fullName evidence="1">Uncharacterized protein</fullName>
    </submittedName>
</protein>
<accession>A0ABV8L253</accession>
<proteinExistence type="predicted"/>
<name>A0ABV8L253_9NOCA</name>
<reference evidence="2" key="1">
    <citation type="journal article" date="2019" name="Int. J. Syst. Evol. Microbiol.">
        <title>The Global Catalogue of Microorganisms (GCM) 10K type strain sequencing project: providing services to taxonomists for standard genome sequencing and annotation.</title>
        <authorList>
            <consortium name="The Broad Institute Genomics Platform"/>
            <consortium name="The Broad Institute Genome Sequencing Center for Infectious Disease"/>
            <person name="Wu L."/>
            <person name="Ma J."/>
        </authorList>
    </citation>
    <scope>NUCLEOTIDE SEQUENCE [LARGE SCALE GENOMIC DNA]</scope>
    <source>
        <strain evidence="2">CGMCC 4.7204</strain>
    </source>
</reference>
<dbReference type="Proteomes" id="UP001595767">
    <property type="component" value="Unassembled WGS sequence"/>
</dbReference>
<dbReference type="EMBL" id="JBHSBA010000003">
    <property type="protein sequence ID" value="MFC4124924.1"/>
    <property type="molecule type" value="Genomic_DNA"/>
</dbReference>